<dbReference type="NCBIfam" id="TIGR00377">
    <property type="entry name" value="ant_ant_sig"/>
    <property type="match status" value="1"/>
</dbReference>
<evidence type="ECO:0000313" key="4">
    <source>
        <dbReference type="EMBL" id="OLR92774.1"/>
    </source>
</evidence>
<dbReference type="SUPFAM" id="SSF52091">
    <property type="entry name" value="SpoIIaa-like"/>
    <property type="match status" value="1"/>
</dbReference>
<dbReference type="STRING" id="1193682.BJP25_21825"/>
<evidence type="ECO:0000256" key="1">
    <source>
        <dbReference type="ARBA" id="ARBA00009013"/>
    </source>
</evidence>
<gene>
    <name evidence="4" type="ORF">BJP25_21825</name>
</gene>
<keyword evidence="5" id="KW-1185">Reference proteome</keyword>
<name>A0A1Q9LLA1_9PSEU</name>
<proteinExistence type="inferred from homology"/>
<comment type="similarity">
    <text evidence="1 2">Belongs to the anti-sigma-factor antagonist family.</text>
</comment>
<evidence type="ECO:0000313" key="5">
    <source>
        <dbReference type="Proteomes" id="UP000186040"/>
    </source>
</evidence>
<dbReference type="InterPro" id="IPR003658">
    <property type="entry name" value="Anti-sigma_ant"/>
</dbReference>
<dbReference type="EMBL" id="MKQR01000016">
    <property type="protein sequence ID" value="OLR92774.1"/>
    <property type="molecule type" value="Genomic_DNA"/>
</dbReference>
<dbReference type="PROSITE" id="PS50801">
    <property type="entry name" value="STAS"/>
    <property type="match status" value="1"/>
</dbReference>
<evidence type="ECO:0000259" key="3">
    <source>
        <dbReference type="PROSITE" id="PS50801"/>
    </source>
</evidence>
<dbReference type="InterPro" id="IPR036513">
    <property type="entry name" value="STAS_dom_sf"/>
</dbReference>
<dbReference type="Gene3D" id="3.30.750.24">
    <property type="entry name" value="STAS domain"/>
    <property type="match status" value="1"/>
</dbReference>
<dbReference type="CDD" id="cd07043">
    <property type="entry name" value="STAS_anti-anti-sigma_factors"/>
    <property type="match status" value="1"/>
</dbReference>
<dbReference type="Proteomes" id="UP000186040">
    <property type="component" value="Unassembled WGS sequence"/>
</dbReference>
<organism evidence="4 5">
    <name type="scientific">Actinokineospora bangkokensis</name>
    <dbReference type="NCBI Taxonomy" id="1193682"/>
    <lineage>
        <taxon>Bacteria</taxon>
        <taxon>Bacillati</taxon>
        <taxon>Actinomycetota</taxon>
        <taxon>Actinomycetes</taxon>
        <taxon>Pseudonocardiales</taxon>
        <taxon>Pseudonocardiaceae</taxon>
        <taxon>Actinokineospora</taxon>
    </lineage>
</organism>
<dbReference type="PANTHER" id="PTHR33495">
    <property type="entry name" value="ANTI-SIGMA FACTOR ANTAGONIST TM_1081-RELATED-RELATED"/>
    <property type="match status" value="1"/>
</dbReference>
<evidence type="ECO:0000256" key="2">
    <source>
        <dbReference type="RuleBase" id="RU003749"/>
    </source>
</evidence>
<dbReference type="InterPro" id="IPR002645">
    <property type="entry name" value="STAS_dom"/>
</dbReference>
<dbReference type="AlphaFoldDB" id="A0A1Q9LLA1"/>
<comment type="caution">
    <text evidence="4">The sequence shown here is derived from an EMBL/GenBank/DDBJ whole genome shotgun (WGS) entry which is preliminary data.</text>
</comment>
<sequence length="114" mass="11810">MGPAGRWAVLVAVSGEVDLSSAGQLTVHLAEAVATPDVLAVVLDLTGVRFLAASGLTALVRTLEAAEAAAVELHLVADQRAVLRPLQVTGLRERFCVHPDADAALARYASANSR</sequence>
<dbReference type="PANTHER" id="PTHR33495:SF2">
    <property type="entry name" value="ANTI-SIGMA FACTOR ANTAGONIST TM_1081-RELATED"/>
    <property type="match status" value="1"/>
</dbReference>
<accession>A0A1Q9LLA1</accession>
<protein>
    <recommendedName>
        <fullName evidence="2">Anti-sigma factor antagonist</fullName>
    </recommendedName>
</protein>
<feature type="domain" description="STAS" evidence="3">
    <location>
        <begin position="9"/>
        <end position="108"/>
    </location>
</feature>
<dbReference type="Pfam" id="PF01740">
    <property type="entry name" value="STAS"/>
    <property type="match status" value="1"/>
</dbReference>
<reference evidence="4 5" key="1">
    <citation type="submission" date="2016-10" db="EMBL/GenBank/DDBJ databases">
        <title>The Draft Genome Sequence of Actinokineospora bangkokensis 44EHWT reveals the biosynthetic pathway of antifungal compounds Thailandins with unusual extender unit butylmalonyl-CoA.</title>
        <authorList>
            <person name="Greule A."/>
            <person name="Intra B."/>
            <person name="Flemming S."/>
            <person name="Rommel M.G."/>
            <person name="Panbangred W."/>
            <person name="Bechthold A."/>
        </authorList>
    </citation>
    <scope>NUCLEOTIDE SEQUENCE [LARGE SCALE GENOMIC DNA]</scope>
    <source>
        <strain evidence="4 5">44EHW</strain>
    </source>
</reference>
<dbReference type="GO" id="GO:0043856">
    <property type="term" value="F:anti-sigma factor antagonist activity"/>
    <property type="evidence" value="ECO:0007669"/>
    <property type="project" value="InterPro"/>
</dbReference>